<sequence length="788" mass="86893">MRPRVVFFFPLSLALVLLVCHVSCLSSLAIPRACSDAAHAHFPFCNASVPIATRVDDLLHRLPLELKVTLLTARASPRGNMSAIGLPAYNWGANCVHGVQSTCGTHCATSFPNPVNLGAIFDPRAVHAMAQVIGWELRGLWLEGATENYAHAPRLGLDCWSPTININRDPRWGRNMESPSEDPLVNSKYSVAYTRGVQEGKEDPRFVQALVTLKHYLAYSYDHYAGVDRMAFNAVVSSYDFADTYVVPFHAAVVHGRAKGVMCAYNSVNGVPMCANKHLNTHVLRETLGFDGYITSDSGALEGMYRRRRYTKTLCDAAKLAILAGTDINSGSVYEKCLPHLVKRGHVSETVVNDAVRRTLTLRFQLGLFDPIADQPYWHVTPDQVHTAHAKHLSLDLARKSVVLLQNHHNVLPLAKGRKLAVLGPHATARRALLGNYAGQVCHGDYTEVQCVETPVHAIARANGVDQTLYARGSGLNDSSTRGFRAAVAAAREAEAVLLFLGIDTSIEHEDGDRDTIELPRIQRELLKRVRRVGKPTVVVLFNGGILGAEELVLYTDGLLEAFYPGFYGAQAISDLVFGHTVPSGKLPVTMYPSQYIHQVEMKSMSMTKYPGRSYRYYKHVPVFPFGWGLSYTRFTLAKKVSNATMGSDPAPRLVTRAQATTIAVILSNDGDRAAEEVVFVFFRPLQVNVTGPAASLNQQLVDYRRLELAPAQSRTLEFPIEYKTVAMVDEHGNRVSWPGFYQIIVTNGVYERVSFVIHVVGETEVLEPFLGASQSIRPRDLGLMAQA</sequence>
<accession>A0ACC0WYW1</accession>
<proteinExistence type="predicted"/>
<evidence type="ECO:0000313" key="2">
    <source>
        <dbReference type="Proteomes" id="UP001163321"/>
    </source>
</evidence>
<name>A0ACC0WYW1_9STRA</name>
<keyword evidence="2" id="KW-1185">Reference proteome</keyword>
<protein>
    <submittedName>
        <fullName evidence="1">Uncharacterized protein</fullName>
    </submittedName>
</protein>
<gene>
    <name evidence="1" type="ORF">PsorP6_001675</name>
</gene>
<dbReference type="Proteomes" id="UP001163321">
    <property type="component" value="Chromosome 1"/>
</dbReference>
<reference evidence="1 2" key="1">
    <citation type="journal article" date="2022" name="bioRxiv">
        <title>The genome of the oomycete Peronosclerospora sorghi, a cosmopolitan pathogen of maize and sorghum, is inflated with dispersed pseudogenes.</title>
        <authorList>
            <person name="Fletcher K."/>
            <person name="Martin F."/>
            <person name="Isakeit T."/>
            <person name="Cavanaugh K."/>
            <person name="Magill C."/>
            <person name="Michelmore R."/>
        </authorList>
    </citation>
    <scope>NUCLEOTIDE SEQUENCE [LARGE SCALE GENOMIC DNA]</scope>
    <source>
        <strain evidence="1">P6</strain>
    </source>
</reference>
<organism evidence="1 2">
    <name type="scientific">Peronosclerospora sorghi</name>
    <dbReference type="NCBI Taxonomy" id="230839"/>
    <lineage>
        <taxon>Eukaryota</taxon>
        <taxon>Sar</taxon>
        <taxon>Stramenopiles</taxon>
        <taxon>Oomycota</taxon>
        <taxon>Peronosporomycetes</taxon>
        <taxon>Peronosporales</taxon>
        <taxon>Peronosporaceae</taxon>
        <taxon>Peronosclerospora</taxon>
    </lineage>
</organism>
<evidence type="ECO:0000313" key="1">
    <source>
        <dbReference type="EMBL" id="KAI9923210.1"/>
    </source>
</evidence>
<comment type="caution">
    <text evidence="1">The sequence shown here is derived from an EMBL/GenBank/DDBJ whole genome shotgun (WGS) entry which is preliminary data.</text>
</comment>
<dbReference type="EMBL" id="CM047580">
    <property type="protein sequence ID" value="KAI9923210.1"/>
    <property type="molecule type" value="Genomic_DNA"/>
</dbReference>